<dbReference type="SUPFAM" id="SSF52402">
    <property type="entry name" value="Adenine nucleotide alpha hydrolases-like"/>
    <property type="match status" value="1"/>
</dbReference>
<keyword evidence="7" id="KW-1185">Reference proteome</keyword>
<feature type="region of interest" description="Disordered" evidence="4">
    <location>
        <begin position="125"/>
        <end position="144"/>
    </location>
</feature>
<evidence type="ECO:0000256" key="3">
    <source>
        <dbReference type="ARBA" id="ARBA00022962"/>
    </source>
</evidence>
<evidence type="ECO:0000313" key="6">
    <source>
        <dbReference type="EMBL" id="KAH8035940.1"/>
    </source>
</evidence>
<dbReference type="GO" id="GO:0004066">
    <property type="term" value="F:asparagine synthase (glutamine-hydrolyzing) activity"/>
    <property type="evidence" value="ECO:0007669"/>
    <property type="project" value="InterPro"/>
</dbReference>
<reference evidence="6" key="2">
    <citation type="submission" date="2021-09" db="EMBL/GenBank/DDBJ databases">
        <authorList>
            <person name="Jia N."/>
            <person name="Wang J."/>
            <person name="Shi W."/>
            <person name="Du L."/>
            <person name="Sun Y."/>
            <person name="Zhan W."/>
            <person name="Jiang J."/>
            <person name="Wang Q."/>
            <person name="Zhang B."/>
            <person name="Ji P."/>
            <person name="Sakyi L.B."/>
            <person name="Cui X."/>
            <person name="Yuan T."/>
            <person name="Jiang B."/>
            <person name="Yang W."/>
            <person name="Lam T.T.-Y."/>
            <person name="Chang Q."/>
            <person name="Ding S."/>
            <person name="Wang X."/>
            <person name="Zhu J."/>
            <person name="Ruan X."/>
            <person name="Zhao L."/>
            <person name="Wei J."/>
            <person name="Que T."/>
            <person name="Du C."/>
            <person name="Cheng J."/>
            <person name="Dai P."/>
            <person name="Han X."/>
            <person name="Huang E."/>
            <person name="Gao Y."/>
            <person name="Liu J."/>
            <person name="Shao H."/>
            <person name="Ye R."/>
            <person name="Li L."/>
            <person name="Wei W."/>
            <person name="Wang X."/>
            <person name="Wang C."/>
            <person name="Huo Q."/>
            <person name="Li W."/>
            <person name="Guo W."/>
            <person name="Chen H."/>
            <person name="Chen S."/>
            <person name="Zhou L."/>
            <person name="Zhou L."/>
            <person name="Ni X."/>
            <person name="Tian J."/>
            <person name="Zhou Y."/>
            <person name="Sheng Y."/>
            <person name="Liu T."/>
            <person name="Pan Y."/>
            <person name="Xia L."/>
            <person name="Li J."/>
            <person name="Zhao F."/>
            <person name="Cao W."/>
        </authorList>
    </citation>
    <scope>NUCLEOTIDE SEQUENCE</scope>
    <source>
        <strain evidence="6">Rmic-2018</strain>
        <tissue evidence="6">Larvae</tissue>
    </source>
</reference>
<accession>A0A9J6EPA1</accession>
<dbReference type="InterPro" id="IPR014729">
    <property type="entry name" value="Rossmann-like_a/b/a_fold"/>
</dbReference>
<sequence length="196" mass="21730">MADAPCRRTNSGWEGLIEEISSDLNRIAERNLGRDDRIISDHGREGRFPFLDRDVVSFLNRVPIWMKTLDIVDQACETLLADALERQGVREGISFPDFRVADSDVKTSPDKFDEATVASVVEVLPNDSDEDDVGSDNTGDPDQTVAEAAHGISVMRVFSEKRGLVKKLAPSISEFEAAVVAARLPRHQMRVTDFVT</sequence>
<reference evidence="6" key="1">
    <citation type="journal article" date="2020" name="Cell">
        <title>Large-Scale Comparative Analyses of Tick Genomes Elucidate Their Genetic Diversity and Vector Capacities.</title>
        <authorList>
            <consortium name="Tick Genome and Microbiome Consortium (TIGMIC)"/>
            <person name="Jia N."/>
            <person name="Wang J."/>
            <person name="Shi W."/>
            <person name="Du L."/>
            <person name="Sun Y."/>
            <person name="Zhan W."/>
            <person name="Jiang J.F."/>
            <person name="Wang Q."/>
            <person name="Zhang B."/>
            <person name="Ji P."/>
            <person name="Bell-Sakyi L."/>
            <person name="Cui X.M."/>
            <person name="Yuan T.T."/>
            <person name="Jiang B.G."/>
            <person name="Yang W.F."/>
            <person name="Lam T.T."/>
            <person name="Chang Q.C."/>
            <person name="Ding S.J."/>
            <person name="Wang X.J."/>
            <person name="Zhu J.G."/>
            <person name="Ruan X.D."/>
            <person name="Zhao L."/>
            <person name="Wei J.T."/>
            <person name="Ye R.Z."/>
            <person name="Que T.C."/>
            <person name="Du C.H."/>
            <person name="Zhou Y.H."/>
            <person name="Cheng J.X."/>
            <person name="Dai P.F."/>
            <person name="Guo W.B."/>
            <person name="Han X.H."/>
            <person name="Huang E.J."/>
            <person name="Li L.F."/>
            <person name="Wei W."/>
            <person name="Gao Y.C."/>
            <person name="Liu J.Z."/>
            <person name="Shao H.Z."/>
            <person name="Wang X."/>
            <person name="Wang C.C."/>
            <person name="Yang T.C."/>
            <person name="Huo Q.B."/>
            <person name="Li W."/>
            <person name="Chen H.Y."/>
            <person name="Chen S.E."/>
            <person name="Zhou L.G."/>
            <person name="Ni X.B."/>
            <person name="Tian J.H."/>
            <person name="Sheng Y."/>
            <person name="Liu T."/>
            <person name="Pan Y.S."/>
            <person name="Xia L.Y."/>
            <person name="Li J."/>
            <person name="Zhao F."/>
            <person name="Cao W.C."/>
        </authorList>
    </citation>
    <scope>NUCLEOTIDE SEQUENCE</scope>
    <source>
        <strain evidence="6">Rmic-2018</strain>
    </source>
</reference>
<name>A0A9J6EPA1_RHIMP</name>
<gene>
    <name evidence="6" type="ORF">HPB51_013481</name>
</gene>
<dbReference type="InterPro" id="IPR051857">
    <property type="entry name" value="Asn_synthetase_domain"/>
</dbReference>
<protein>
    <recommendedName>
        <fullName evidence="5">Asparagine synthetase domain-containing protein</fullName>
    </recommendedName>
</protein>
<dbReference type="AlphaFoldDB" id="A0A9J6EPA1"/>
<dbReference type="EMBL" id="JABSTU010000003">
    <property type="protein sequence ID" value="KAH8035940.1"/>
    <property type="molecule type" value="Genomic_DNA"/>
</dbReference>
<evidence type="ECO:0000256" key="4">
    <source>
        <dbReference type="SAM" id="MobiDB-lite"/>
    </source>
</evidence>
<evidence type="ECO:0000256" key="1">
    <source>
        <dbReference type="ARBA" id="ARBA00022605"/>
    </source>
</evidence>
<evidence type="ECO:0000313" key="7">
    <source>
        <dbReference type="Proteomes" id="UP000821866"/>
    </source>
</evidence>
<dbReference type="Pfam" id="PF00733">
    <property type="entry name" value="Asn_synthase"/>
    <property type="match status" value="1"/>
</dbReference>
<dbReference type="Gene3D" id="3.40.50.620">
    <property type="entry name" value="HUPs"/>
    <property type="match status" value="1"/>
</dbReference>
<comment type="caution">
    <text evidence="6">The sequence shown here is derived from an EMBL/GenBank/DDBJ whole genome shotgun (WGS) entry which is preliminary data.</text>
</comment>
<keyword evidence="1" id="KW-0028">Amino-acid biosynthesis</keyword>
<organism evidence="6 7">
    <name type="scientific">Rhipicephalus microplus</name>
    <name type="common">Cattle tick</name>
    <name type="synonym">Boophilus microplus</name>
    <dbReference type="NCBI Taxonomy" id="6941"/>
    <lineage>
        <taxon>Eukaryota</taxon>
        <taxon>Metazoa</taxon>
        <taxon>Ecdysozoa</taxon>
        <taxon>Arthropoda</taxon>
        <taxon>Chelicerata</taxon>
        <taxon>Arachnida</taxon>
        <taxon>Acari</taxon>
        <taxon>Parasitiformes</taxon>
        <taxon>Ixodida</taxon>
        <taxon>Ixodoidea</taxon>
        <taxon>Ixodidae</taxon>
        <taxon>Rhipicephalinae</taxon>
        <taxon>Rhipicephalus</taxon>
        <taxon>Boophilus</taxon>
    </lineage>
</organism>
<dbReference type="VEuPathDB" id="VectorBase:LOC119185345"/>
<evidence type="ECO:0000256" key="2">
    <source>
        <dbReference type="ARBA" id="ARBA00022888"/>
    </source>
</evidence>
<dbReference type="PANTHER" id="PTHR45937">
    <property type="entry name" value="ASPARAGINE SYNTHETASE DOMAIN-CONTAINING PROTEIN 1"/>
    <property type="match status" value="1"/>
</dbReference>
<dbReference type="GO" id="GO:0006529">
    <property type="term" value="P:asparagine biosynthetic process"/>
    <property type="evidence" value="ECO:0007669"/>
    <property type="project" value="UniProtKB-KW"/>
</dbReference>
<keyword evidence="2" id="KW-0061">Asparagine biosynthesis</keyword>
<dbReference type="PANTHER" id="PTHR45937:SF1">
    <property type="entry name" value="ASPARAGINE SYNTHETASE DOMAIN-CONTAINING PROTEIN 1"/>
    <property type="match status" value="1"/>
</dbReference>
<dbReference type="InterPro" id="IPR001962">
    <property type="entry name" value="Asn_synthase"/>
</dbReference>
<keyword evidence="3" id="KW-0315">Glutamine amidotransferase</keyword>
<proteinExistence type="predicted"/>
<dbReference type="Proteomes" id="UP000821866">
    <property type="component" value="Chromosome 11"/>
</dbReference>
<feature type="domain" description="Asparagine synthetase" evidence="5">
    <location>
        <begin position="10"/>
        <end position="70"/>
    </location>
</feature>
<evidence type="ECO:0000259" key="5">
    <source>
        <dbReference type="Pfam" id="PF00733"/>
    </source>
</evidence>
<dbReference type="CDD" id="cd01991">
    <property type="entry name" value="Asn_synthase_B_C"/>
    <property type="match status" value="1"/>
</dbReference>